<organism evidence="12 13">
    <name type="scientific">Branchiostoma lanceolatum</name>
    <name type="common">Common lancelet</name>
    <name type="synonym">Amphioxus lanceolatum</name>
    <dbReference type="NCBI Taxonomy" id="7740"/>
    <lineage>
        <taxon>Eukaryota</taxon>
        <taxon>Metazoa</taxon>
        <taxon>Chordata</taxon>
        <taxon>Cephalochordata</taxon>
        <taxon>Leptocardii</taxon>
        <taxon>Amphioxiformes</taxon>
        <taxon>Branchiostomatidae</taxon>
        <taxon>Branchiostoma</taxon>
    </lineage>
</organism>
<name>A0A8K0EY69_BRALA</name>
<dbReference type="EMBL" id="OV696694">
    <property type="protein sequence ID" value="CAH1273342.1"/>
    <property type="molecule type" value="Genomic_DNA"/>
</dbReference>
<proteinExistence type="inferred from homology"/>
<dbReference type="Pfam" id="PF26253">
    <property type="entry name" value="RdRP_head"/>
    <property type="match status" value="1"/>
</dbReference>
<dbReference type="GO" id="GO:0003723">
    <property type="term" value="F:RNA binding"/>
    <property type="evidence" value="ECO:0007669"/>
    <property type="project" value="UniProtKB-KW"/>
</dbReference>
<dbReference type="Pfam" id="PF05183">
    <property type="entry name" value="RdRP"/>
    <property type="match status" value="1"/>
</dbReference>
<sequence>MLGVLDETGTLEYGQVFVQYTKDITDKGGETKVLTGELVVARNPCVHPGDVRKLQAIDVPGLRHMVDVIVFPSKGERPHPNEMSGGDLDGDEFFVTWLPSHHPGLIFPEPNQTAMDFKAQPKEERSKVETNDITDFIVEYIENDRLGQIAHAHLAFAHTEEKGIFSDKCLRLAEKHSDAVDFQKTGVCPSLEKDERPSVYPDFMGKKEGKTTRRSESVLGKMYRECQTIERVCSPLHKNKDTGSQKIEIDPTFIHRNYEKYAVSSVRARDQYNDKLQDLMSQYGIATEAEAVSGCIVRMHHHMEDRYERFEAERIAKDRIAHLRKQTRQEFFAEFGGEENVDLDHCPEDVMAKASAWYHASYYKGNPNRLSFPWVMADVLSGLKERPAHASPTVEQPIFASITRDLAEAYKTQFLATFMDVMGSKDGGPSEDLRRDHVLMYLRQYAVAIHLVSFLLQWRKEHLISGEQRYQINQINTLFLFVTYAVKQGFFEDLGVPAKNETAKLRTFLRENRQTKETGNYNSLSIQEGKTAGELCIHFLRYLSSYEFQETSKVALRDSFLTLIRSARDKLHDKALEAYHLLAQTGDIRRLAGK</sequence>
<dbReference type="InterPro" id="IPR007855">
    <property type="entry name" value="RDRP"/>
</dbReference>
<dbReference type="InterPro" id="IPR057596">
    <property type="entry name" value="RDRP_core"/>
</dbReference>
<dbReference type="Proteomes" id="UP000838412">
    <property type="component" value="Chromosome 9"/>
</dbReference>
<dbReference type="AlphaFoldDB" id="A0A8K0EY69"/>
<evidence type="ECO:0000313" key="12">
    <source>
        <dbReference type="EMBL" id="CAH1273342.1"/>
    </source>
</evidence>
<evidence type="ECO:0000256" key="2">
    <source>
        <dbReference type="ARBA" id="ARBA00022484"/>
    </source>
</evidence>
<keyword evidence="13" id="KW-1185">Reference proteome</keyword>
<evidence type="ECO:0000313" key="13">
    <source>
        <dbReference type="Proteomes" id="UP000838412"/>
    </source>
</evidence>
<dbReference type="OrthoDB" id="6513042at2759"/>
<feature type="domain" description="DUF7752" evidence="10">
    <location>
        <begin position="441"/>
        <end position="554"/>
    </location>
</feature>
<dbReference type="PANTHER" id="PTHR23079:SF55">
    <property type="entry name" value="RNA-DIRECTED RNA POLYMERASE"/>
    <property type="match status" value="1"/>
</dbReference>
<dbReference type="GO" id="GO:0030422">
    <property type="term" value="P:siRNA processing"/>
    <property type="evidence" value="ECO:0007669"/>
    <property type="project" value="TreeGrafter"/>
</dbReference>
<comment type="similarity">
    <text evidence="1 8">Belongs to the RdRP family.</text>
</comment>
<evidence type="ECO:0000256" key="7">
    <source>
        <dbReference type="ARBA" id="ARBA00048744"/>
    </source>
</evidence>
<accession>A0A8K0EY69</accession>
<dbReference type="Pfam" id="PF24934">
    <property type="entry name" value="DUF7752"/>
    <property type="match status" value="1"/>
</dbReference>
<evidence type="ECO:0000256" key="8">
    <source>
        <dbReference type="RuleBase" id="RU363098"/>
    </source>
</evidence>
<gene>
    <name evidence="12" type="primary">Hypp5091</name>
    <name evidence="12" type="ORF">BLAG_LOCUS24708</name>
</gene>
<evidence type="ECO:0000256" key="1">
    <source>
        <dbReference type="ARBA" id="ARBA00005762"/>
    </source>
</evidence>
<evidence type="ECO:0000256" key="3">
    <source>
        <dbReference type="ARBA" id="ARBA00022679"/>
    </source>
</evidence>
<keyword evidence="4 8" id="KW-0548">Nucleotidyltransferase</keyword>
<dbReference type="InterPro" id="IPR056654">
    <property type="entry name" value="DUF7752"/>
</dbReference>
<evidence type="ECO:0000259" key="10">
    <source>
        <dbReference type="Pfam" id="PF24934"/>
    </source>
</evidence>
<keyword evidence="5 8" id="KW-0694">RNA-binding</keyword>
<dbReference type="InterPro" id="IPR058752">
    <property type="entry name" value="RDRP_C_head"/>
</dbReference>
<dbReference type="GO" id="GO:0003968">
    <property type="term" value="F:RNA-directed RNA polymerase activity"/>
    <property type="evidence" value="ECO:0007669"/>
    <property type="project" value="UniProtKB-KW"/>
</dbReference>
<evidence type="ECO:0000259" key="11">
    <source>
        <dbReference type="Pfam" id="PF26253"/>
    </source>
</evidence>
<dbReference type="PANTHER" id="PTHR23079">
    <property type="entry name" value="RNA-DEPENDENT RNA POLYMERASE"/>
    <property type="match status" value="1"/>
</dbReference>
<evidence type="ECO:0000256" key="5">
    <source>
        <dbReference type="ARBA" id="ARBA00022884"/>
    </source>
</evidence>
<comment type="catalytic activity">
    <reaction evidence="7 8">
        <text>RNA(n) + a ribonucleoside 5'-triphosphate = RNA(n+1) + diphosphate</text>
        <dbReference type="Rhea" id="RHEA:21248"/>
        <dbReference type="Rhea" id="RHEA-COMP:14527"/>
        <dbReference type="Rhea" id="RHEA-COMP:17342"/>
        <dbReference type="ChEBI" id="CHEBI:33019"/>
        <dbReference type="ChEBI" id="CHEBI:61557"/>
        <dbReference type="ChEBI" id="CHEBI:140395"/>
        <dbReference type="EC" id="2.7.7.48"/>
    </reaction>
</comment>
<keyword evidence="2 8" id="KW-0696">RNA-directed RNA polymerase</keyword>
<feature type="domain" description="RDRP C-terminal head" evidence="11">
    <location>
        <begin position="257"/>
        <end position="386"/>
    </location>
</feature>
<keyword evidence="3 8" id="KW-0808">Transferase</keyword>
<feature type="domain" description="RDRP core" evidence="9">
    <location>
        <begin position="1"/>
        <end position="226"/>
    </location>
</feature>
<reference evidence="12" key="1">
    <citation type="submission" date="2022-01" db="EMBL/GenBank/DDBJ databases">
        <authorList>
            <person name="Braso-Vives M."/>
        </authorList>
    </citation>
    <scope>NUCLEOTIDE SEQUENCE</scope>
</reference>
<dbReference type="EC" id="2.7.7.48" evidence="8"/>
<dbReference type="GO" id="GO:0031380">
    <property type="term" value="C:nuclear RNA-directed RNA polymerase complex"/>
    <property type="evidence" value="ECO:0007669"/>
    <property type="project" value="TreeGrafter"/>
</dbReference>
<keyword evidence="6" id="KW-0943">RNA-mediated gene silencing</keyword>
<evidence type="ECO:0000256" key="6">
    <source>
        <dbReference type="ARBA" id="ARBA00023158"/>
    </source>
</evidence>
<evidence type="ECO:0000256" key="4">
    <source>
        <dbReference type="ARBA" id="ARBA00022695"/>
    </source>
</evidence>
<protein>
    <recommendedName>
        <fullName evidence="8">RNA-dependent RNA polymerase</fullName>
        <ecNumber evidence="8">2.7.7.48</ecNumber>
    </recommendedName>
</protein>
<evidence type="ECO:0000259" key="9">
    <source>
        <dbReference type="Pfam" id="PF05183"/>
    </source>
</evidence>